<feature type="region of interest" description="Disordered" evidence="1">
    <location>
        <begin position="326"/>
        <end position="358"/>
    </location>
</feature>
<name>A0A809Z7I7_9BRAD</name>
<feature type="compositionally biased region" description="Basic and acidic residues" evidence="1">
    <location>
        <begin position="242"/>
        <end position="265"/>
    </location>
</feature>
<sequence length="358" mass="38101">MVWKRRGRNEKGETKMATATDTRAATAQEMAETNVLQSATEKYADTIQTRAADLAIKSLGAAESSTYNAVTMLALNLCGEQIRAVLTDNNYDPQKDAWIFTRDILVPVAKAGKMIWRGTESHAAAIMSATASFDRLSGDALKAAESERNKLASEYVKLKHTGATGANGKPVNVKLIDSLQTLRTYGTRLASFMRLNHTPVILECARAASVESAETMWNAKVGELLSGQWGIMQSRLAEWHEMAKADKADKGGEGAEAKAEAKAPESAEAEAPAPLTESEKLAAIMAAVDTLSIDALMTLQAHINAKVGASVSAEAPTAENVILLLPPPAPAEEGKAEETAEAPTAEAPAKKSRKRKAA</sequence>
<dbReference type="AlphaFoldDB" id="A0A809Z7I7"/>
<gene>
    <name evidence="2" type="ORF">XF4B_47630</name>
</gene>
<dbReference type="EMBL" id="AP023094">
    <property type="protein sequence ID" value="BCE48414.1"/>
    <property type="molecule type" value="Genomic_DNA"/>
</dbReference>
<accession>A0A809Z7I7</accession>
<proteinExistence type="predicted"/>
<feature type="region of interest" description="Disordered" evidence="1">
    <location>
        <begin position="1"/>
        <end position="23"/>
    </location>
</feature>
<evidence type="ECO:0000256" key="1">
    <source>
        <dbReference type="SAM" id="MobiDB-lite"/>
    </source>
</evidence>
<reference evidence="2" key="1">
    <citation type="submission" date="2020-05" db="EMBL/GenBank/DDBJ databases">
        <title>Complete genome sequence of Bradyrhizobium diazoefficiens XF4 isolated from soybean nodule.</title>
        <authorList>
            <person name="Noda R."/>
            <person name="Kakizaki K."/>
            <person name="Minamisawa K."/>
        </authorList>
    </citation>
    <scope>NUCLEOTIDE SEQUENCE</scope>
    <source>
        <strain evidence="2">XF4</strain>
    </source>
</reference>
<evidence type="ECO:0000313" key="2">
    <source>
        <dbReference type="EMBL" id="BCE48414.1"/>
    </source>
</evidence>
<protein>
    <submittedName>
        <fullName evidence="2">Uncharacterized protein</fullName>
    </submittedName>
</protein>
<feature type="region of interest" description="Disordered" evidence="1">
    <location>
        <begin position="242"/>
        <end position="275"/>
    </location>
</feature>
<organism evidence="2">
    <name type="scientific">Bradyrhizobium diazoefficiens</name>
    <dbReference type="NCBI Taxonomy" id="1355477"/>
    <lineage>
        <taxon>Bacteria</taxon>
        <taxon>Pseudomonadati</taxon>
        <taxon>Pseudomonadota</taxon>
        <taxon>Alphaproteobacteria</taxon>
        <taxon>Hyphomicrobiales</taxon>
        <taxon>Nitrobacteraceae</taxon>
        <taxon>Bradyrhizobium</taxon>
    </lineage>
</organism>